<dbReference type="InterPro" id="IPR036249">
    <property type="entry name" value="Thioredoxin-like_sf"/>
</dbReference>
<reference evidence="1 2" key="1">
    <citation type="journal article" date="2018" name="Front. Microbiol.">
        <title>Hydrolytic Capabilities as a Key to Environmental Success: Chitinolytic and Cellulolytic Acidobacteria From Acidic Sub-arctic Soils and Boreal Peatlands.</title>
        <authorList>
            <person name="Belova S.E."/>
            <person name="Ravin N.V."/>
            <person name="Pankratov T.A."/>
            <person name="Rakitin A.L."/>
            <person name="Ivanova A.A."/>
            <person name="Beletsky A.V."/>
            <person name="Mardanov A.V."/>
            <person name="Sinninghe Damste J.S."/>
            <person name="Dedysh S.N."/>
        </authorList>
    </citation>
    <scope>NUCLEOTIDE SEQUENCE [LARGE SCALE GENOMIC DNA]</scope>
    <source>
        <strain evidence="1 2">SBC82</strain>
    </source>
</reference>
<proteinExistence type="predicted"/>
<accession>A0A2Z5G6T7</accession>
<dbReference type="OrthoDB" id="7335590at2"/>
<dbReference type="SUPFAM" id="SSF52833">
    <property type="entry name" value="Thioredoxin-like"/>
    <property type="match status" value="1"/>
</dbReference>
<protein>
    <recommendedName>
        <fullName evidence="3">DUF899 domain-containing protein</fullName>
    </recommendedName>
</protein>
<name>A0A2Z5G6T7_9BACT</name>
<dbReference type="KEGG" id="abas:ACPOL_5140"/>
<evidence type="ECO:0000313" key="1">
    <source>
        <dbReference type="EMBL" id="AXC14394.1"/>
    </source>
</evidence>
<dbReference type="Proteomes" id="UP000253606">
    <property type="component" value="Chromosome"/>
</dbReference>
<organism evidence="1 2">
    <name type="scientific">Acidisarcina polymorpha</name>
    <dbReference type="NCBI Taxonomy" id="2211140"/>
    <lineage>
        <taxon>Bacteria</taxon>
        <taxon>Pseudomonadati</taxon>
        <taxon>Acidobacteriota</taxon>
        <taxon>Terriglobia</taxon>
        <taxon>Terriglobales</taxon>
        <taxon>Acidobacteriaceae</taxon>
        <taxon>Acidisarcina</taxon>
    </lineage>
</organism>
<sequence length="239" mass="26902">MAYNANLIPAAELSAKNKARFPNESPEYREARNHLLTEEIELRRHVERVAAHRRALPPGGEIPEDYVFEGSNGAVRLSQLFGDKDTLVIYSMMFGPQRERACPMCTAMLTSWDGTARNLRERVALAVTARSPIKRLLDFKRERGWQNLQIYSDLKGDYTRSYISPDDGDIPGLTVFARGGGKVRHFWSGEMNDEMADPGEDPRGAPDLDSLWTILDLTPSGRGATWYPKLEYPSLATIT</sequence>
<dbReference type="AlphaFoldDB" id="A0A2Z5G6T7"/>
<dbReference type="EMBL" id="CP030840">
    <property type="protein sequence ID" value="AXC14394.1"/>
    <property type="molecule type" value="Genomic_DNA"/>
</dbReference>
<evidence type="ECO:0008006" key="3">
    <source>
        <dbReference type="Google" id="ProtNLM"/>
    </source>
</evidence>
<gene>
    <name evidence="1" type="ORF">ACPOL_5140</name>
</gene>
<dbReference type="RefSeq" id="WP_114209180.1">
    <property type="nucleotide sequence ID" value="NZ_CP030840.1"/>
</dbReference>
<keyword evidence="2" id="KW-1185">Reference proteome</keyword>
<dbReference type="InterPro" id="IPR010296">
    <property type="entry name" value="DUF899_thioredox"/>
</dbReference>
<evidence type="ECO:0000313" key="2">
    <source>
        <dbReference type="Proteomes" id="UP000253606"/>
    </source>
</evidence>
<dbReference type="Pfam" id="PF05988">
    <property type="entry name" value="DUF899"/>
    <property type="match status" value="1"/>
</dbReference>